<sequence length="383" mass="41649">MSVCSLDTVVGGLKWTLLNPLASIAYLITISCDPASCEVQYKPLEDALGRTRAYLPIESRQRWLLAGAAVVVLLGWLLTFSSDVWYNRTRLSSIRKRQWQDQLVVITGGASGIGYRTAVRLAAKGAKVVVIDIQKLPSAEPGTASWKALESSARSNISAYICDVASEDALAKVLKSILAIHGVPTVVINNAGLTHSQPITSLSTAQLSRLINVNLTSHLWILQHLLPGMVQRAKLDGTPAHIVSIASVMGHTGVSQMIDYCASKHGVVGLHKALRYELDYCHGCPQIRTTLVVLGHVNTPLFRGFRPGWLARFLGPSVEPDAVARSIVAAVGKRRGGTIALPWYANWSEAFALLPSWATDFAHWLLGSNRSMEEMNRARQKSA</sequence>
<keyword evidence="3" id="KW-0560">Oxidoreductase</keyword>
<evidence type="ECO:0000256" key="2">
    <source>
        <dbReference type="ARBA" id="ARBA00022857"/>
    </source>
</evidence>
<evidence type="ECO:0000256" key="5">
    <source>
        <dbReference type="SAM" id="Phobius"/>
    </source>
</evidence>
<dbReference type="GO" id="GO:0016616">
    <property type="term" value="F:oxidoreductase activity, acting on the CH-OH group of donors, NAD or NADP as acceptor"/>
    <property type="evidence" value="ECO:0007669"/>
    <property type="project" value="TreeGrafter"/>
</dbReference>
<evidence type="ECO:0000313" key="6">
    <source>
        <dbReference type="EMBL" id="GAC73223.1"/>
    </source>
</evidence>
<reference evidence="7" key="1">
    <citation type="journal article" date="2013" name="Genome Announc.">
        <title>Genome sequence of the basidiomycetous yeast Pseudozyma antarctica T-34, a producer of the glycolipid biosurfactants mannosylerythritol lipids.</title>
        <authorList>
            <person name="Morita T."/>
            <person name="Koike H."/>
            <person name="Koyama Y."/>
            <person name="Hagiwara H."/>
            <person name="Ito E."/>
            <person name="Fukuoka T."/>
            <person name="Imura T."/>
            <person name="Machida M."/>
            <person name="Kitamoto D."/>
        </authorList>
    </citation>
    <scope>NUCLEOTIDE SEQUENCE [LARGE SCALE GENOMIC DNA]</scope>
    <source>
        <strain evidence="7">T-34</strain>
    </source>
</reference>
<dbReference type="Gene3D" id="3.40.50.720">
    <property type="entry name" value="NAD(P)-binding Rossmann-like Domain"/>
    <property type="match status" value="1"/>
</dbReference>
<gene>
    <name evidence="6" type="ORF">PANT_9d00004</name>
</gene>
<dbReference type="EMBL" id="DF196775">
    <property type="protein sequence ID" value="GAC73223.1"/>
    <property type="molecule type" value="Genomic_DNA"/>
</dbReference>
<dbReference type="PANTHER" id="PTHR24322">
    <property type="entry name" value="PKSB"/>
    <property type="match status" value="1"/>
</dbReference>
<protein>
    <submittedName>
        <fullName evidence="6">Heat shock transcription factor</fullName>
    </submittedName>
</protein>
<evidence type="ECO:0000256" key="1">
    <source>
        <dbReference type="ARBA" id="ARBA00006484"/>
    </source>
</evidence>
<keyword evidence="6" id="KW-0346">Stress response</keyword>
<dbReference type="STRING" id="1151754.M9MC48"/>
<dbReference type="InterPro" id="IPR036291">
    <property type="entry name" value="NAD(P)-bd_dom_sf"/>
</dbReference>
<dbReference type="SUPFAM" id="SSF51735">
    <property type="entry name" value="NAD(P)-binding Rossmann-fold domains"/>
    <property type="match status" value="1"/>
</dbReference>
<name>M9MC48_PSEA3</name>
<accession>M9MC48</accession>
<keyword evidence="2" id="KW-0521">NADP</keyword>
<feature type="transmembrane region" description="Helical" evidence="5">
    <location>
        <begin position="63"/>
        <end position="86"/>
    </location>
</feature>
<dbReference type="Pfam" id="PF00106">
    <property type="entry name" value="adh_short"/>
    <property type="match status" value="1"/>
</dbReference>
<evidence type="ECO:0000256" key="3">
    <source>
        <dbReference type="ARBA" id="ARBA00023002"/>
    </source>
</evidence>
<keyword evidence="5" id="KW-0472">Membrane</keyword>
<dbReference type="OrthoDB" id="10253736at2759"/>
<dbReference type="PRINTS" id="PR00081">
    <property type="entry name" value="GDHRDH"/>
</dbReference>
<organism evidence="6 7">
    <name type="scientific">Pseudozyma antarctica (strain T-34)</name>
    <name type="common">Yeast</name>
    <name type="synonym">Candida antarctica</name>
    <dbReference type="NCBI Taxonomy" id="1151754"/>
    <lineage>
        <taxon>Eukaryota</taxon>
        <taxon>Fungi</taxon>
        <taxon>Dikarya</taxon>
        <taxon>Basidiomycota</taxon>
        <taxon>Ustilaginomycotina</taxon>
        <taxon>Ustilaginomycetes</taxon>
        <taxon>Ustilaginales</taxon>
        <taxon>Ustilaginaceae</taxon>
        <taxon>Moesziomyces</taxon>
    </lineage>
</organism>
<dbReference type="InterPro" id="IPR020904">
    <property type="entry name" value="Sc_DH/Rdtase_CS"/>
</dbReference>
<evidence type="ECO:0000256" key="4">
    <source>
        <dbReference type="RuleBase" id="RU000363"/>
    </source>
</evidence>
<keyword evidence="5" id="KW-0812">Transmembrane</keyword>
<evidence type="ECO:0000313" key="7">
    <source>
        <dbReference type="Proteomes" id="UP000011976"/>
    </source>
</evidence>
<dbReference type="PANTHER" id="PTHR24322:SF736">
    <property type="entry name" value="RETINOL DEHYDROGENASE 10"/>
    <property type="match status" value="1"/>
</dbReference>
<dbReference type="PROSITE" id="PS00061">
    <property type="entry name" value="ADH_SHORT"/>
    <property type="match status" value="1"/>
</dbReference>
<proteinExistence type="inferred from homology"/>
<keyword evidence="5" id="KW-1133">Transmembrane helix</keyword>
<dbReference type="Proteomes" id="UP000011976">
    <property type="component" value="Unassembled WGS sequence"/>
</dbReference>
<dbReference type="AlphaFoldDB" id="M9MC48"/>
<dbReference type="InterPro" id="IPR002347">
    <property type="entry name" value="SDR_fam"/>
</dbReference>
<dbReference type="PRINTS" id="PR00080">
    <property type="entry name" value="SDRFAMILY"/>
</dbReference>
<comment type="similarity">
    <text evidence="1 4">Belongs to the short-chain dehydrogenases/reductases (SDR) family.</text>
</comment>